<dbReference type="AlphaFoldDB" id="A0A9P8D1D7"/>
<evidence type="ECO:0000256" key="2">
    <source>
        <dbReference type="SAM" id="Phobius"/>
    </source>
</evidence>
<feature type="transmembrane region" description="Helical" evidence="2">
    <location>
        <begin position="300"/>
        <end position="331"/>
    </location>
</feature>
<dbReference type="EMBL" id="JAIFTL010000115">
    <property type="protein sequence ID" value="KAG9323125.1"/>
    <property type="molecule type" value="Genomic_DNA"/>
</dbReference>
<accession>A0A9P8D1D7</accession>
<proteinExistence type="predicted"/>
<feature type="transmembrane region" description="Helical" evidence="2">
    <location>
        <begin position="188"/>
        <end position="208"/>
    </location>
</feature>
<organism evidence="3 4">
    <name type="scientific">Mortierella alpina</name>
    <name type="common">Oleaginous fungus</name>
    <name type="synonym">Mortierella renispora</name>
    <dbReference type="NCBI Taxonomy" id="64518"/>
    <lineage>
        <taxon>Eukaryota</taxon>
        <taxon>Fungi</taxon>
        <taxon>Fungi incertae sedis</taxon>
        <taxon>Mucoromycota</taxon>
        <taxon>Mortierellomycotina</taxon>
        <taxon>Mortierellomycetes</taxon>
        <taxon>Mortierellales</taxon>
        <taxon>Mortierellaceae</taxon>
        <taxon>Mortierella</taxon>
    </lineage>
</organism>
<feature type="compositionally biased region" description="Low complexity" evidence="1">
    <location>
        <begin position="57"/>
        <end position="69"/>
    </location>
</feature>
<keyword evidence="2" id="KW-1133">Transmembrane helix</keyword>
<keyword evidence="2" id="KW-0472">Membrane</keyword>
<reference evidence="3" key="1">
    <citation type="submission" date="2021-07" db="EMBL/GenBank/DDBJ databases">
        <title>Draft genome of Mortierella alpina, strain LL118, isolated from an aspen leaf litter sample.</title>
        <authorList>
            <person name="Yang S."/>
            <person name="Vinatzer B.A."/>
        </authorList>
    </citation>
    <scope>NUCLEOTIDE SEQUENCE</scope>
    <source>
        <strain evidence="3">LL118</strain>
    </source>
</reference>
<feature type="region of interest" description="Disordered" evidence="1">
    <location>
        <begin position="47"/>
        <end position="77"/>
    </location>
</feature>
<evidence type="ECO:0000313" key="3">
    <source>
        <dbReference type="EMBL" id="KAG9323125.1"/>
    </source>
</evidence>
<protein>
    <submittedName>
        <fullName evidence="3">Uncharacterized protein</fullName>
    </submittedName>
</protein>
<feature type="region of interest" description="Disordered" evidence="1">
    <location>
        <begin position="119"/>
        <end position="152"/>
    </location>
</feature>
<sequence>MCPYEDEPPSYEAAIIRDIPQIHDNYDHLRGPPGQRGVDIKTRIPLESTPASDYRPSSAGASGSAAGGSRSDAHQSYGAIQQQHPSFANIAQPSAPSLLQGQASEGRADDEAHARDVDRLLGPSNNSTRPHPPHGHRGHDPSDMDDEEPDSHWSVVGDGKAWLALVYILVVLLPWALFGFIWTLGTLIVAAVSMIIPPLGYLIVIPVVTSWRALARVDLVVSRALVARNVRERYQHSTAPVFVMLPEPVSASWNNNTHSTRHRRRRQTKNLWHRGAKHLKATINNKHTVKSMFYLMIWKLFYALPIFLVILVFSVLTVPFMICLLPTLLILSRALINWQFRWAVVWLTEKPRPISLP</sequence>
<name>A0A9P8D1D7_MORAP</name>
<keyword evidence="2" id="KW-0812">Transmembrane</keyword>
<dbReference type="Proteomes" id="UP000717515">
    <property type="component" value="Unassembled WGS sequence"/>
</dbReference>
<evidence type="ECO:0000256" key="1">
    <source>
        <dbReference type="SAM" id="MobiDB-lite"/>
    </source>
</evidence>
<gene>
    <name evidence="3" type="ORF">KVV02_004245</name>
</gene>
<comment type="caution">
    <text evidence="3">The sequence shown here is derived from an EMBL/GenBank/DDBJ whole genome shotgun (WGS) entry which is preliminary data.</text>
</comment>
<feature type="transmembrane region" description="Helical" evidence="2">
    <location>
        <begin position="161"/>
        <end position="182"/>
    </location>
</feature>
<evidence type="ECO:0000313" key="4">
    <source>
        <dbReference type="Proteomes" id="UP000717515"/>
    </source>
</evidence>